<dbReference type="Proteomes" id="UP000481858">
    <property type="component" value="Unassembled WGS sequence"/>
</dbReference>
<evidence type="ECO:0000313" key="6">
    <source>
        <dbReference type="Proteomes" id="UP000481858"/>
    </source>
</evidence>
<organism evidence="5 6">
    <name type="scientific">Xylaria multiplex</name>
    <dbReference type="NCBI Taxonomy" id="323545"/>
    <lineage>
        <taxon>Eukaryota</taxon>
        <taxon>Fungi</taxon>
        <taxon>Dikarya</taxon>
        <taxon>Ascomycota</taxon>
        <taxon>Pezizomycotina</taxon>
        <taxon>Sordariomycetes</taxon>
        <taxon>Xylariomycetidae</taxon>
        <taxon>Xylariales</taxon>
        <taxon>Xylariaceae</taxon>
        <taxon>Xylaria</taxon>
    </lineage>
</organism>
<accession>A0A7C8IPY2</accession>
<dbReference type="SUPFAM" id="SSF51735">
    <property type="entry name" value="NAD(P)-binding Rossmann-fold domains"/>
    <property type="match status" value="1"/>
</dbReference>
<proteinExistence type="inferred from homology"/>
<dbReference type="CDD" id="cd05233">
    <property type="entry name" value="SDR_c"/>
    <property type="match status" value="1"/>
</dbReference>
<dbReference type="InterPro" id="IPR057326">
    <property type="entry name" value="KR_dom"/>
</dbReference>
<dbReference type="EMBL" id="WUBL01000052">
    <property type="protein sequence ID" value="KAF2968380.1"/>
    <property type="molecule type" value="Genomic_DNA"/>
</dbReference>
<dbReference type="PANTHER" id="PTHR42760">
    <property type="entry name" value="SHORT-CHAIN DEHYDROGENASES/REDUCTASES FAMILY MEMBER"/>
    <property type="match status" value="1"/>
</dbReference>
<dbReference type="InterPro" id="IPR036291">
    <property type="entry name" value="NAD(P)-bd_dom_sf"/>
</dbReference>
<dbReference type="SMART" id="SM00822">
    <property type="entry name" value="PKS_KR"/>
    <property type="match status" value="1"/>
</dbReference>
<dbReference type="InterPro" id="IPR020904">
    <property type="entry name" value="Sc_DH/Rdtase_CS"/>
</dbReference>
<evidence type="ECO:0000256" key="1">
    <source>
        <dbReference type="ARBA" id="ARBA00006484"/>
    </source>
</evidence>
<dbReference type="InterPro" id="IPR002347">
    <property type="entry name" value="SDR_fam"/>
</dbReference>
<keyword evidence="6" id="KW-1185">Reference proteome</keyword>
<dbReference type="Gene3D" id="3.40.50.720">
    <property type="entry name" value="NAD(P)-binding Rossmann-like Domain"/>
    <property type="match status" value="1"/>
</dbReference>
<evidence type="ECO:0000313" key="5">
    <source>
        <dbReference type="EMBL" id="KAF2968380.1"/>
    </source>
</evidence>
<feature type="domain" description="Ketoreductase" evidence="4">
    <location>
        <begin position="8"/>
        <end position="173"/>
    </location>
</feature>
<name>A0A7C8IPY2_9PEZI</name>
<dbReference type="InParanoid" id="A0A7C8IPY2"/>
<evidence type="ECO:0000256" key="2">
    <source>
        <dbReference type="ARBA" id="ARBA00022857"/>
    </source>
</evidence>
<keyword evidence="2" id="KW-0521">NADP</keyword>
<comment type="caution">
    <text evidence="5">The sequence shown here is derived from an EMBL/GenBank/DDBJ whole genome shotgun (WGS) entry which is preliminary data.</text>
</comment>
<dbReference type="OrthoDB" id="47007at2759"/>
<dbReference type="PRINTS" id="PR00080">
    <property type="entry name" value="SDRFAMILY"/>
</dbReference>
<dbReference type="Pfam" id="PF13561">
    <property type="entry name" value="adh_short_C2"/>
    <property type="match status" value="1"/>
</dbReference>
<dbReference type="PROSITE" id="PS00061">
    <property type="entry name" value="ADH_SHORT"/>
    <property type="match status" value="1"/>
</dbReference>
<evidence type="ECO:0000259" key="4">
    <source>
        <dbReference type="SMART" id="SM00822"/>
    </source>
</evidence>
<reference evidence="5 6" key="1">
    <citation type="submission" date="2019-12" db="EMBL/GenBank/DDBJ databases">
        <title>Draft genome sequence of the ascomycete Xylaria multiplex DSM 110363.</title>
        <authorList>
            <person name="Buettner E."/>
            <person name="Kellner H."/>
        </authorList>
    </citation>
    <scope>NUCLEOTIDE SEQUENCE [LARGE SCALE GENOMIC DNA]</scope>
    <source>
        <strain evidence="5 6">DSM 110363</strain>
    </source>
</reference>
<protein>
    <recommendedName>
        <fullName evidence="4">Ketoreductase domain-containing protein</fullName>
    </recommendedName>
</protein>
<comment type="similarity">
    <text evidence="1">Belongs to the short-chain dehydrogenases/reductases (SDR) family.</text>
</comment>
<evidence type="ECO:0000256" key="3">
    <source>
        <dbReference type="ARBA" id="ARBA00023002"/>
    </source>
</evidence>
<sequence>MAQFKLDGVAIVVGATGGIGREVALTFAEAGVKGILLADLVTSAEVAEQTKFLASNPAFKCLSTRVDVTDVASVDDMVKLAVETFGRIDYCVNAFGVDVAEYVPFQQTSPEDYDRVLAINTKGPFLVTRAVGRAMLSQKPVQVDLGRLGHRDVGRGSIVNVSSAAALVAVPGKVPYVTSKHAVTGVTKAAAIDFKSACIRVNQVCPTWVRTPMFEEECRRVPQMPELLNKISPIKRPIEPDEVAAACLYLCSPSAVSVNGHTLTLDTGLLVGPTIG</sequence>
<dbReference type="AlphaFoldDB" id="A0A7C8IPY2"/>
<dbReference type="PRINTS" id="PR00081">
    <property type="entry name" value="GDHRDH"/>
</dbReference>
<dbReference type="GO" id="GO:0016616">
    <property type="term" value="F:oxidoreductase activity, acting on the CH-OH group of donors, NAD or NADP as acceptor"/>
    <property type="evidence" value="ECO:0007669"/>
    <property type="project" value="TreeGrafter"/>
</dbReference>
<dbReference type="FunFam" id="3.40.50.720:FF:000084">
    <property type="entry name" value="Short-chain dehydrogenase reductase"/>
    <property type="match status" value="1"/>
</dbReference>
<gene>
    <name evidence="5" type="ORF">GQX73_g5217</name>
</gene>
<keyword evidence="3" id="KW-0560">Oxidoreductase</keyword>